<dbReference type="GO" id="GO:0003677">
    <property type="term" value="F:DNA binding"/>
    <property type="evidence" value="ECO:0007669"/>
    <property type="project" value="InterPro"/>
</dbReference>
<dbReference type="EMBL" id="FRDN01000004">
    <property type="protein sequence ID" value="SHN57877.1"/>
    <property type="molecule type" value="Genomic_DNA"/>
</dbReference>
<dbReference type="Gene3D" id="3.40.1360.10">
    <property type="match status" value="1"/>
</dbReference>
<dbReference type="Proteomes" id="UP000184010">
    <property type="component" value="Unassembled WGS sequence"/>
</dbReference>
<dbReference type="GO" id="GO:0005694">
    <property type="term" value="C:chromosome"/>
    <property type="evidence" value="ECO:0007669"/>
    <property type="project" value="InterPro"/>
</dbReference>
<feature type="domain" description="Topoisomerase 6 subunit A/Spo11 TOPRIM" evidence="1">
    <location>
        <begin position="492"/>
        <end position="564"/>
    </location>
</feature>
<dbReference type="SUPFAM" id="SSF56726">
    <property type="entry name" value="DNA topoisomerase IV, alpha subunit"/>
    <property type="match status" value="1"/>
</dbReference>
<reference evidence="3" key="1">
    <citation type="submission" date="2016-12" db="EMBL/GenBank/DDBJ databases">
        <authorList>
            <person name="Varghese N."/>
            <person name="Submissions S."/>
        </authorList>
    </citation>
    <scope>NUCLEOTIDE SEQUENCE [LARGE SCALE GENOMIC DNA]</scope>
    <source>
        <strain evidence="3">DSM 11544</strain>
    </source>
</reference>
<dbReference type="RefSeq" id="WP_072771422.1">
    <property type="nucleotide sequence ID" value="NZ_FRDN01000004.1"/>
</dbReference>
<dbReference type="InterPro" id="IPR034136">
    <property type="entry name" value="TOPRIM_Topo6A/Spo11"/>
</dbReference>
<dbReference type="Pfam" id="PF21180">
    <property type="entry name" value="TOP6A-Spo11_Toprim"/>
    <property type="match status" value="1"/>
</dbReference>
<protein>
    <recommendedName>
        <fullName evidence="1">Topoisomerase 6 subunit A/Spo11 TOPRIM domain-containing protein</fullName>
    </recommendedName>
</protein>
<proteinExistence type="predicted"/>
<evidence type="ECO:0000259" key="1">
    <source>
        <dbReference type="Pfam" id="PF21180"/>
    </source>
</evidence>
<sequence>MLFEREDWKLFRNMETLPQKAGVPESKLSMLVCKELVDNALDLCGACEIGYEGDFFYVKDRGAGLDPDLFSISRPLRSSKYLRLPTRGALGNGLRVVAGAVAASGGELHVCTRGKHYRIHFQKDGTALPECLKDYPEEGTKISFNLGEMPLNLNWASMAIDYARGEIYRGKTSPWWYTSENFFELFQAFRGSVRDLITQFDGCTGGKAGKIAGEYTKTPAAALSFTETEALLAQLRGAVKNINPERLGKIGSLESWSGYWKSTGTFKVRTIKGEHEAEIPFVLETYAAPSDMPHITVLLNKSPITGEVNAYHDKNTLSIFGCGLYCDVKAKPAFLLINIMTPYIPIVTDGKEPDLSVVASKLVEGIKKTLSRAQKSLSGAVAGKKRSQKEVVGECLQEAIAKASGNGEYRFSLRQLYYAVRPYVIRETGREPDYPYFCKELIGGYEAEHGDIPLMYRDERGTLYHPHSGRDISIGTIAVENYHKPAWTFNKVLYIEKEGFFHVLKEKKIPEKYDLALLTSKGYASRAVKDLLDALGEHGEEEITFFCIHDADAYGTLIYETLQNETRARPGRKVKIINLGLDPEEAVDMGLEIEEVETGRKRAVAGYLDPRWENWLQGHRVELNAMSTPQFLAWLEGKIRLYDQGKVMPPENIMEESLEQSLEAKLGRVIADEILEQNHYDDQVATAVRQVKQRYHDSQTCGSQAPLKETVQAELAREPVNLWKDVVEEVSEGIIKNYRF</sequence>
<dbReference type="AlphaFoldDB" id="A0A1M7SHE1"/>
<dbReference type="SUPFAM" id="SSF55874">
    <property type="entry name" value="ATPase domain of HSP90 chaperone/DNA topoisomerase II/histidine kinase"/>
    <property type="match status" value="1"/>
</dbReference>
<dbReference type="InterPro" id="IPR036890">
    <property type="entry name" value="HATPase_C_sf"/>
</dbReference>
<gene>
    <name evidence="2" type="ORF">SAMN02745215_00855</name>
</gene>
<name>A0A1M7SHE1_9FIRM</name>
<organism evidence="2 3">
    <name type="scientific">Desulfitobacterium chlororespirans DSM 11544</name>
    <dbReference type="NCBI Taxonomy" id="1121395"/>
    <lineage>
        <taxon>Bacteria</taxon>
        <taxon>Bacillati</taxon>
        <taxon>Bacillota</taxon>
        <taxon>Clostridia</taxon>
        <taxon>Eubacteriales</taxon>
        <taxon>Desulfitobacteriaceae</taxon>
        <taxon>Desulfitobacterium</taxon>
    </lineage>
</organism>
<evidence type="ECO:0000313" key="3">
    <source>
        <dbReference type="Proteomes" id="UP000184010"/>
    </source>
</evidence>
<evidence type="ECO:0000313" key="2">
    <source>
        <dbReference type="EMBL" id="SHN57877.1"/>
    </source>
</evidence>
<dbReference type="STRING" id="1121395.SAMN02745215_00855"/>
<dbReference type="Gene3D" id="3.30.565.10">
    <property type="entry name" value="Histidine kinase-like ATPase, C-terminal domain"/>
    <property type="match status" value="1"/>
</dbReference>
<accession>A0A1M7SHE1</accession>
<keyword evidence="3" id="KW-1185">Reference proteome</keyword>
<dbReference type="InterPro" id="IPR036078">
    <property type="entry name" value="Spo11/TopoVI_A_sf"/>
</dbReference>